<accession>A0ABT9YKI1</accession>
<keyword evidence="3" id="KW-1185">Reference proteome</keyword>
<comment type="caution">
    <text evidence="2">The sequence shown here is derived from an EMBL/GenBank/DDBJ whole genome shotgun (WGS) entry which is preliminary data.</text>
</comment>
<keyword evidence="1" id="KW-1133">Transmembrane helix</keyword>
<sequence>MKGGLGIKIISVVFLVGVVGMVIMASVQTSS</sequence>
<name>A0ABT9YKI1_9BACI</name>
<feature type="transmembrane region" description="Helical" evidence="1">
    <location>
        <begin position="6"/>
        <end position="27"/>
    </location>
</feature>
<evidence type="ECO:0000256" key="1">
    <source>
        <dbReference type="SAM" id="Phobius"/>
    </source>
</evidence>
<protein>
    <submittedName>
        <fullName evidence="2">Uncharacterized protein</fullName>
    </submittedName>
</protein>
<organism evidence="2 3">
    <name type="scientific">Alkalicoccobacillus murimartini</name>
    <dbReference type="NCBI Taxonomy" id="171685"/>
    <lineage>
        <taxon>Bacteria</taxon>
        <taxon>Bacillati</taxon>
        <taxon>Bacillota</taxon>
        <taxon>Bacilli</taxon>
        <taxon>Bacillales</taxon>
        <taxon>Bacillaceae</taxon>
        <taxon>Alkalicoccobacillus</taxon>
    </lineage>
</organism>
<evidence type="ECO:0000313" key="3">
    <source>
        <dbReference type="Proteomes" id="UP001225034"/>
    </source>
</evidence>
<dbReference type="EMBL" id="JAUSUA010000005">
    <property type="protein sequence ID" value="MDQ0208367.1"/>
    <property type="molecule type" value="Genomic_DNA"/>
</dbReference>
<keyword evidence="1" id="KW-0472">Membrane</keyword>
<proteinExistence type="predicted"/>
<reference evidence="2 3" key="1">
    <citation type="submission" date="2023-07" db="EMBL/GenBank/DDBJ databases">
        <title>Genomic Encyclopedia of Type Strains, Phase IV (KMG-IV): sequencing the most valuable type-strain genomes for metagenomic binning, comparative biology and taxonomic classification.</title>
        <authorList>
            <person name="Goeker M."/>
        </authorList>
    </citation>
    <scope>NUCLEOTIDE SEQUENCE [LARGE SCALE GENOMIC DNA]</scope>
    <source>
        <strain evidence="2 3">DSM 19154</strain>
    </source>
</reference>
<gene>
    <name evidence="2" type="ORF">J2S05_003178</name>
</gene>
<dbReference type="Proteomes" id="UP001225034">
    <property type="component" value="Unassembled WGS sequence"/>
</dbReference>
<keyword evidence="1" id="KW-0812">Transmembrane</keyword>
<evidence type="ECO:0000313" key="2">
    <source>
        <dbReference type="EMBL" id="MDQ0208367.1"/>
    </source>
</evidence>